<protein>
    <submittedName>
        <fullName evidence="1">Uncharacterized protein</fullName>
    </submittedName>
</protein>
<dbReference type="EMBL" id="KQ483545">
    <property type="protein sequence ID" value="KYP46853.1"/>
    <property type="molecule type" value="Genomic_DNA"/>
</dbReference>
<dbReference type="Proteomes" id="UP000075243">
    <property type="component" value="Unassembled WGS sequence"/>
</dbReference>
<evidence type="ECO:0000313" key="1">
    <source>
        <dbReference type="EMBL" id="KYP46853.1"/>
    </source>
</evidence>
<gene>
    <name evidence="1" type="ORF">KK1_031556</name>
</gene>
<evidence type="ECO:0000313" key="2">
    <source>
        <dbReference type="Proteomes" id="UP000075243"/>
    </source>
</evidence>
<keyword evidence="2" id="KW-1185">Reference proteome</keyword>
<dbReference type="Gramene" id="C.cajan_31981.t">
    <property type="protein sequence ID" value="C.cajan_31981.t.cds1"/>
    <property type="gene ID" value="C.cajan_31981"/>
</dbReference>
<dbReference type="AlphaFoldDB" id="A0A151RWC1"/>
<proteinExistence type="predicted"/>
<sequence length="49" mass="6057">MWTPFFTIHVYQTQRDKGHPTVYWSVRKDGFYLSWDASNWNLVEPWYSD</sequence>
<name>A0A151RWC1_CAJCA</name>
<dbReference type="PANTHER" id="PTHR35630:SF1">
    <property type="entry name" value="LEGUMINOSIN GROUP486 SECRETED PEPTIDE"/>
    <property type="match status" value="1"/>
</dbReference>
<dbReference type="PANTHER" id="PTHR35630">
    <property type="entry name" value="LEGUMINOSIN GROUP486 SECRETED PEPTIDE"/>
    <property type="match status" value="1"/>
</dbReference>
<accession>A0A151RWC1</accession>
<reference evidence="1" key="1">
    <citation type="journal article" date="2012" name="Nat. Biotechnol.">
        <title>Draft genome sequence of pigeonpea (Cajanus cajan), an orphan legume crop of resource-poor farmers.</title>
        <authorList>
            <person name="Varshney R.K."/>
            <person name="Chen W."/>
            <person name="Li Y."/>
            <person name="Bharti A.K."/>
            <person name="Saxena R.K."/>
            <person name="Schlueter J.A."/>
            <person name="Donoghue M.T."/>
            <person name="Azam S."/>
            <person name="Fan G."/>
            <person name="Whaley A.M."/>
            <person name="Farmer A.D."/>
            <person name="Sheridan J."/>
            <person name="Iwata A."/>
            <person name="Tuteja R."/>
            <person name="Penmetsa R.V."/>
            <person name="Wu W."/>
            <person name="Upadhyaya H.D."/>
            <person name="Yang S.P."/>
            <person name="Shah T."/>
            <person name="Saxena K.B."/>
            <person name="Michael T."/>
            <person name="McCombie W.R."/>
            <person name="Yang B."/>
            <person name="Zhang G."/>
            <person name="Yang H."/>
            <person name="Wang J."/>
            <person name="Spillane C."/>
            <person name="Cook D.R."/>
            <person name="May G.D."/>
            <person name="Xu X."/>
            <person name="Jackson S.A."/>
        </authorList>
    </citation>
    <scope>NUCLEOTIDE SEQUENCE [LARGE SCALE GENOMIC DNA]</scope>
</reference>
<organism evidence="1 2">
    <name type="scientific">Cajanus cajan</name>
    <name type="common">Pigeon pea</name>
    <name type="synonym">Cajanus indicus</name>
    <dbReference type="NCBI Taxonomy" id="3821"/>
    <lineage>
        <taxon>Eukaryota</taxon>
        <taxon>Viridiplantae</taxon>
        <taxon>Streptophyta</taxon>
        <taxon>Embryophyta</taxon>
        <taxon>Tracheophyta</taxon>
        <taxon>Spermatophyta</taxon>
        <taxon>Magnoliopsida</taxon>
        <taxon>eudicotyledons</taxon>
        <taxon>Gunneridae</taxon>
        <taxon>Pentapetalae</taxon>
        <taxon>rosids</taxon>
        <taxon>fabids</taxon>
        <taxon>Fabales</taxon>
        <taxon>Fabaceae</taxon>
        <taxon>Papilionoideae</taxon>
        <taxon>50 kb inversion clade</taxon>
        <taxon>NPAAA clade</taxon>
        <taxon>indigoferoid/millettioid clade</taxon>
        <taxon>Phaseoleae</taxon>
        <taxon>Cajanus</taxon>
    </lineage>
</organism>